<sequence length="65" mass="7255">MTSATGYVITRFDRDRLRSVPIKGKSFTSLEDALDEAIRINKFSKYADQLLQVDLASAHAAQVQP</sequence>
<evidence type="ECO:0000313" key="2">
    <source>
        <dbReference type="Proteomes" id="UP000216215"/>
    </source>
</evidence>
<reference evidence="2" key="1">
    <citation type="submission" date="2017-08" db="EMBL/GenBank/DDBJ databases">
        <title>Mesorhizobium wenxinae sp. nov., a novel rhizobial species isolated from root nodules of chickpea (Cicer arietinum L.).</title>
        <authorList>
            <person name="Zhang J."/>
        </authorList>
    </citation>
    <scope>NUCLEOTIDE SEQUENCE [LARGE SCALE GENOMIC DNA]</scope>
    <source>
        <strain evidence="2">USDA 3392</strain>
    </source>
</reference>
<protein>
    <submittedName>
        <fullName evidence="1">Uncharacterized protein</fullName>
    </submittedName>
</protein>
<comment type="caution">
    <text evidence="1">The sequence shown here is derived from an EMBL/GenBank/DDBJ whole genome shotgun (WGS) entry which is preliminary data.</text>
</comment>
<dbReference type="AlphaFoldDB" id="A0AB36RFY5"/>
<dbReference type="RefSeq" id="WP_095483263.1">
    <property type="nucleotide sequence ID" value="NZ_CP088151.1"/>
</dbReference>
<gene>
    <name evidence="1" type="ORF">CIT25_04020</name>
</gene>
<evidence type="ECO:0000313" key="1">
    <source>
        <dbReference type="EMBL" id="PAQ03690.1"/>
    </source>
</evidence>
<dbReference type="EMBL" id="NPKI01000008">
    <property type="protein sequence ID" value="PAQ03690.1"/>
    <property type="molecule type" value="Genomic_DNA"/>
</dbReference>
<accession>A0AB36RFY5</accession>
<name>A0AB36RFY5_9HYPH</name>
<keyword evidence="2" id="KW-1185">Reference proteome</keyword>
<proteinExistence type="predicted"/>
<organism evidence="1 2">
    <name type="scientific">Mesorhizobium mediterraneum</name>
    <dbReference type="NCBI Taxonomy" id="43617"/>
    <lineage>
        <taxon>Bacteria</taxon>
        <taxon>Pseudomonadati</taxon>
        <taxon>Pseudomonadota</taxon>
        <taxon>Alphaproteobacteria</taxon>
        <taxon>Hyphomicrobiales</taxon>
        <taxon>Phyllobacteriaceae</taxon>
        <taxon>Mesorhizobium</taxon>
    </lineage>
</organism>
<dbReference type="Proteomes" id="UP000216215">
    <property type="component" value="Unassembled WGS sequence"/>
</dbReference>